<evidence type="ECO:0000313" key="1">
    <source>
        <dbReference type="EMBL" id="GIQ65518.1"/>
    </source>
</evidence>
<dbReference type="Proteomes" id="UP000680304">
    <property type="component" value="Unassembled WGS sequence"/>
</dbReference>
<keyword evidence="2" id="KW-1185">Reference proteome</keyword>
<comment type="caution">
    <text evidence="1">The sequence shown here is derived from an EMBL/GenBank/DDBJ whole genome shotgun (WGS) entry which is preliminary data.</text>
</comment>
<sequence length="70" mass="8400">MIYSDNHHLDYWNLGLAAHCGFMTESYLVYQFPNQRLDVLMKSNLVDYVRLYTFIKGLYQRVEYPGIPYN</sequence>
<gene>
    <name evidence="1" type="ORF">PACILC2_40860</name>
</gene>
<name>A0ABQ4NBB4_9BACL</name>
<proteinExistence type="predicted"/>
<reference evidence="1 2" key="1">
    <citation type="submission" date="2021-04" db="EMBL/GenBank/DDBJ databases">
        <title>Draft genome sequence of Paenibacillus cisolokensis, LC2-13A.</title>
        <authorList>
            <person name="Uke A."/>
            <person name="Chhe C."/>
            <person name="Baramee S."/>
            <person name="Kosugi A."/>
        </authorList>
    </citation>
    <scope>NUCLEOTIDE SEQUENCE [LARGE SCALE GENOMIC DNA]</scope>
    <source>
        <strain evidence="1 2">LC2-13A</strain>
    </source>
</reference>
<protein>
    <submittedName>
        <fullName evidence="1">Uncharacterized protein</fullName>
    </submittedName>
</protein>
<dbReference type="EMBL" id="BOVJ01000136">
    <property type="protein sequence ID" value="GIQ65518.1"/>
    <property type="molecule type" value="Genomic_DNA"/>
</dbReference>
<organism evidence="1 2">
    <name type="scientific">Paenibacillus cisolokensis</name>
    <dbReference type="NCBI Taxonomy" id="1658519"/>
    <lineage>
        <taxon>Bacteria</taxon>
        <taxon>Bacillati</taxon>
        <taxon>Bacillota</taxon>
        <taxon>Bacilli</taxon>
        <taxon>Bacillales</taxon>
        <taxon>Paenibacillaceae</taxon>
        <taxon>Paenibacillus</taxon>
    </lineage>
</organism>
<accession>A0ABQ4NBB4</accession>
<evidence type="ECO:0000313" key="2">
    <source>
        <dbReference type="Proteomes" id="UP000680304"/>
    </source>
</evidence>